<dbReference type="STRING" id="137246.A0A401TDL7"/>
<name>A0A401TDL7_CHIPU</name>
<evidence type="ECO:0000313" key="2">
    <source>
        <dbReference type="EMBL" id="GCC40730.1"/>
    </source>
</evidence>
<reference evidence="2 3" key="1">
    <citation type="journal article" date="2018" name="Nat. Ecol. Evol.">
        <title>Shark genomes provide insights into elasmobranch evolution and the origin of vertebrates.</title>
        <authorList>
            <person name="Hara Y"/>
            <person name="Yamaguchi K"/>
            <person name="Onimaru K"/>
            <person name="Kadota M"/>
            <person name="Koyanagi M"/>
            <person name="Keeley SD"/>
            <person name="Tatsumi K"/>
            <person name="Tanaka K"/>
            <person name="Motone F"/>
            <person name="Kageyama Y"/>
            <person name="Nozu R"/>
            <person name="Adachi N"/>
            <person name="Nishimura O"/>
            <person name="Nakagawa R"/>
            <person name="Tanegashima C"/>
            <person name="Kiyatake I"/>
            <person name="Matsumoto R"/>
            <person name="Murakumo K"/>
            <person name="Nishida K"/>
            <person name="Terakita A"/>
            <person name="Kuratani S"/>
            <person name="Sato K"/>
            <person name="Hyodo S Kuraku.S."/>
        </authorList>
    </citation>
    <scope>NUCLEOTIDE SEQUENCE [LARGE SCALE GENOMIC DNA]</scope>
</reference>
<dbReference type="Proteomes" id="UP000287033">
    <property type="component" value="Unassembled WGS sequence"/>
</dbReference>
<comment type="caution">
    <text evidence="2">The sequence shown here is derived from an EMBL/GenBank/DDBJ whole genome shotgun (WGS) entry which is preliminary data.</text>
</comment>
<gene>
    <name evidence="2" type="ORF">chiPu_0024968</name>
</gene>
<dbReference type="EMBL" id="BEZZ01049579">
    <property type="protein sequence ID" value="GCC40730.1"/>
    <property type="molecule type" value="Genomic_DNA"/>
</dbReference>
<feature type="compositionally biased region" description="Basic and acidic residues" evidence="1">
    <location>
        <begin position="311"/>
        <end position="346"/>
    </location>
</feature>
<feature type="compositionally biased region" description="Polar residues" evidence="1">
    <location>
        <begin position="376"/>
        <end position="386"/>
    </location>
</feature>
<evidence type="ECO:0000313" key="3">
    <source>
        <dbReference type="Proteomes" id="UP000287033"/>
    </source>
</evidence>
<feature type="compositionally biased region" description="Basic and acidic residues" evidence="1">
    <location>
        <begin position="98"/>
        <end position="122"/>
    </location>
</feature>
<sequence length="502" mass="54779">MSVFWFQVLPHEVDELDAVPVAMIADLPCPFRLRGSLPIGRAVAAREVDSERDLTDRPRRVDFSRVVLTATFDLECERPGQEEEEQEEEEEEEEEESADVREQQEEGKELSESSSEQSEKSSECSQEAAPSTLLADDQREGQCRLSAFDGEQEQEEASKTLVLFSPGDLHKSPTAGELAPDPDLGTLAAVTPQSERPQALGSQLDVSEPGTLSSIIKSETKPLCPVVTAVTSCPFTKVERTFLHIAEKTHLNIMSSSGQLLPHDHYEFFQPRETQNGGYSMEHGQPTAPSPTAPQGGETRVQNGVGTGEDSLERTHEPEPVGRVEPRHSPEAETRQEGEGERRKTLIGDGHLSTATSSQRKSRIPVLMSEEDTGSDHSASVSFKTRLSQRRSRHLDLARVLMNKRQCRLIHLSSLTSSSASSGEERRAASGGSPITASEEDTNSDSSLNRAAKGSEAYPQPTRPHQAGSSKSKIPRPITLGKASAVVSSPHSSIIKQPATHR</sequence>
<keyword evidence="3" id="KW-1185">Reference proteome</keyword>
<feature type="region of interest" description="Disordered" evidence="1">
    <location>
        <begin position="274"/>
        <end position="391"/>
    </location>
</feature>
<accession>A0A401TDL7</accession>
<feature type="compositionally biased region" description="Polar residues" evidence="1">
    <location>
        <begin position="486"/>
        <end position="495"/>
    </location>
</feature>
<organism evidence="2 3">
    <name type="scientific">Chiloscyllium punctatum</name>
    <name type="common">Brownbanded bambooshark</name>
    <name type="synonym">Hemiscyllium punctatum</name>
    <dbReference type="NCBI Taxonomy" id="137246"/>
    <lineage>
        <taxon>Eukaryota</taxon>
        <taxon>Metazoa</taxon>
        <taxon>Chordata</taxon>
        <taxon>Craniata</taxon>
        <taxon>Vertebrata</taxon>
        <taxon>Chondrichthyes</taxon>
        <taxon>Elasmobranchii</taxon>
        <taxon>Galeomorphii</taxon>
        <taxon>Galeoidea</taxon>
        <taxon>Orectolobiformes</taxon>
        <taxon>Hemiscylliidae</taxon>
        <taxon>Chiloscyllium</taxon>
    </lineage>
</organism>
<evidence type="ECO:0000256" key="1">
    <source>
        <dbReference type="SAM" id="MobiDB-lite"/>
    </source>
</evidence>
<feature type="compositionally biased region" description="Acidic residues" evidence="1">
    <location>
        <begin position="82"/>
        <end position="97"/>
    </location>
</feature>
<dbReference type="OrthoDB" id="5979581at2759"/>
<protein>
    <submittedName>
        <fullName evidence="2">Uncharacterized protein</fullName>
    </submittedName>
</protein>
<feature type="region of interest" description="Disordered" evidence="1">
    <location>
        <begin position="416"/>
        <end position="502"/>
    </location>
</feature>
<feature type="region of interest" description="Disordered" evidence="1">
    <location>
        <begin position="74"/>
        <end position="138"/>
    </location>
</feature>
<proteinExistence type="predicted"/>
<dbReference type="OMA" id="DHYEFFQ"/>
<dbReference type="AlphaFoldDB" id="A0A401TDL7"/>